<reference evidence="2" key="1">
    <citation type="journal article" date="2014" name="PLoS ONE">
        <title>Transcriptome-Based Identification of ABC Transporters in the Western Tarnished Plant Bug Lygus hesperus.</title>
        <authorList>
            <person name="Hull J.J."/>
            <person name="Chaney K."/>
            <person name="Geib S.M."/>
            <person name="Fabrick J.A."/>
            <person name="Brent C.S."/>
            <person name="Walsh D."/>
            <person name="Lavine L.C."/>
        </authorList>
    </citation>
    <scope>NUCLEOTIDE SEQUENCE</scope>
</reference>
<dbReference type="AlphaFoldDB" id="A0A0A9YQX3"/>
<name>A0A0A9YQX3_LYGHE</name>
<evidence type="ECO:0000256" key="1">
    <source>
        <dbReference type="SAM" id="MobiDB-lite"/>
    </source>
</evidence>
<protein>
    <submittedName>
        <fullName evidence="2">60 kDa chaperonin</fullName>
    </submittedName>
</protein>
<accession>A0A0A9YQX3</accession>
<feature type="non-terminal residue" evidence="2">
    <location>
        <position position="1"/>
    </location>
</feature>
<dbReference type="EMBL" id="GBHO01010106">
    <property type="protein sequence ID" value="JAG33498.1"/>
    <property type="molecule type" value="Transcribed_RNA"/>
</dbReference>
<gene>
    <name evidence="2" type="primary">groL_4</name>
    <name evidence="2" type="ORF">CM83_104464</name>
</gene>
<evidence type="ECO:0000313" key="2">
    <source>
        <dbReference type="EMBL" id="JAG33498.1"/>
    </source>
</evidence>
<sequence length="116" mass="12682">HPKISLTFQFRPEVHRFVELTAGVHHMARNVFFGSLKEIPLRSTLVSSGLVVVEGMQVKAGRGGPSFITEQETSSRGRDSPQIGPHGLTSVLITVEQNRVAVLDGKFSRECPSSLD</sequence>
<organism evidence="2">
    <name type="scientific">Lygus hesperus</name>
    <name type="common">Western plant bug</name>
    <dbReference type="NCBI Taxonomy" id="30085"/>
    <lineage>
        <taxon>Eukaryota</taxon>
        <taxon>Metazoa</taxon>
        <taxon>Ecdysozoa</taxon>
        <taxon>Arthropoda</taxon>
        <taxon>Hexapoda</taxon>
        <taxon>Insecta</taxon>
        <taxon>Pterygota</taxon>
        <taxon>Neoptera</taxon>
        <taxon>Paraneoptera</taxon>
        <taxon>Hemiptera</taxon>
        <taxon>Heteroptera</taxon>
        <taxon>Panheteroptera</taxon>
        <taxon>Cimicomorpha</taxon>
        <taxon>Miridae</taxon>
        <taxon>Mirini</taxon>
        <taxon>Lygus</taxon>
    </lineage>
</organism>
<reference evidence="2" key="2">
    <citation type="submission" date="2014-07" db="EMBL/GenBank/DDBJ databases">
        <authorList>
            <person name="Hull J."/>
        </authorList>
    </citation>
    <scope>NUCLEOTIDE SEQUENCE</scope>
</reference>
<feature type="region of interest" description="Disordered" evidence="1">
    <location>
        <begin position="63"/>
        <end position="87"/>
    </location>
</feature>
<proteinExistence type="predicted"/>